<dbReference type="SUPFAM" id="SSF46785">
    <property type="entry name" value="Winged helix' DNA-binding domain"/>
    <property type="match status" value="1"/>
</dbReference>
<keyword evidence="6" id="KW-1185">Reference proteome</keyword>
<evidence type="ECO:0000259" key="4">
    <source>
        <dbReference type="PROSITE" id="PS51118"/>
    </source>
</evidence>
<dbReference type="PANTHER" id="PTHR33204">
    <property type="entry name" value="TRANSCRIPTIONAL REGULATOR, MARR FAMILY"/>
    <property type="match status" value="1"/>
</dbReference>
<dbReference type="PROSITE" id="PS51118">
    <property type="entry name" value="HTH_HXLR"/>
    <property type="match status" value="1"/>
</dbReference>
<protein>
    <submittedName>
        <fullName evidence="5">Transcriptional regulator, HxlR family</fullName>
    </submittedName>
</protein>
<dbReference type="Proteomes" id="UP000005561">
    <property type="component" value="Unassembled WGS sequence"/>
</dbReference>
<evidence type="ECO:0000256" key="1">
    <source>
        <dbReference type="ARBA" id="ARBA00023015"/>
    </source>
</evidence>
<sequence length="126" mass="14828">MCYTDEKGRMRHMRKSEAAAERCKTISAMQKMLGGKYKIELLWYIGKCDVRRFGQLRRQIGEITESSLTKQLRELEAEGFIVRTDFHEVPPHVEYSLTDLGESFLSVLDYMKEWGDKNLNVFQKKE</sequence>
<dbReference type="eggNOG" id="COG1733">
    <property type="taxonomic scope" value="Bacteria"/>
</dbReference>
<organism evidence="5 6">
    <name type="scientific">Marvinbryantia formatexigens DSM 14469</name>
    <dbReference type="NCBI Taxonomy" id="478749"/>
    <lineage>
        <taxon>Bacteria</taxon>
        <taxon>Bacillati</taxon>
        <taxon>Bacillota</taxon>
        <taxon>Clostridia</taxon>
        <taxon>Lachnospirales</taxon>
        <taxon>Lachnospiraceae</taxon>
        <taxon>Marvinbryantia</taxon>
    </lineage>
</organism>
<proteinExistence type="predicted"/>
<dbReference type="AlphaFoldDB" id="C6LEL6"/>
<dbReference type="EMBL" id="ACCL02000008">
    <property type="protein sequence ID" value="EET60999.1"/>
    <property type="molecule type" value="Genomic_DNA"/>
</dbReference>
<reference evidence="5" key="1">
    <citation type="submission" date="2009-07" db="EMBL/GenBank/DDBJ databases">
        <authorList>
            <person name="Weinstock G."/>
            <person name="Sodergren E."/>
            <person name="Clifton S."/>
            <person name="Fulton L."/>
            <person name="Fulton B."/>
            <person name="Courtney L."/>
            <person name="Fronick C."/>
            <person name="Harrison M."/>
            <person name="Strong C."/>
            <person name="Farmer C."/>
            <person name="Delahaunty K."/>
            <person name="Markovic C."/>
            <person name="Hall O."/>
            <person name="Minx P."/>
            <person name="Tomlinson C."/>
            <person name="Mitreva M."/>
            <person name="Nelson J."/>
            <person name="Hou S."/>
            <person name="Wollam A."/>
            <person name="Pepin K.H."/>
            <person name="Johnson M."/>
            <person name="Bhonagiri V."/>
            <person name="Nash W.E."/>
            <person name="Warren W."/>
            <person name="Chinwalla A."/>
            <person name="Mardis E.R."/>
            <person name="Wilson R.K."/>
        </authorList>
    </citation>
    <scope>NUCLEOTIDE SEQUENCE [LARGE SCALE GENOMIC DNA]</scope>
    <source>
        <strain evidence="5">DSM 14469</strain>
    </source>
</reference>
<evidence type="ECO:0000313" key="5">
    <source>
        <dbReference type="EMBL" id="EET60999.1"/>
    </source>
</evidence>
<feature type="domain" description="HTH hxlR-type" evidence="4">
    <location>
        <begin position="23"/>
        <end position="123"/>
    </location>
</feature>
<keyword evidence="2" id="KW-0238">DNA-binding</keyword>
<evidence type="ECO:0000256" key="2">
    <source>
        <dbReference type="ARBA" id="ARBA00023125"/>
    </source>
</evidence>
<dbReference type="PANTHER" id="PTHR33204:SF29">
    <property type="entry name" value="TRANSCRIPTIONAL REGULATOR"/>
    <property type="match status" value="1"/>
</dbReference>
<dbReference type="STRING" id="168384.SAMN05660368_00326"/>
<keyword evidence="3" id="KW-0804">Transcription</keyword>
<dbReference type="InterPro" id="IPR036390">
    <property type="entry name" value="WH_DNA-bd_sf"/>
</dbReference>
<dbReference type="InterPro" id="IPR002577">
    <property type="entry name" value="HTH_HxlR"/>
</dbReference>
<dbReference type="GO" id="GO:0003677">
    <property type="term" value="F:DNA binding"/>
    <property type="evidence" value="ECO:0007669"/>
    <property type="project" value="UniProtKB-KW"/>
</dbReference>
<comment type="caution">
    <text evidence="5">The sequence shown here is derived from an EMBL/GenBank/DDBJ whole genome shotgun (WGS) entry which is preliminary data.</text>
</comment>
<accession>C6LEL6</accession>
<dbReference type="InterPro" id="IPR036388">
    <property type="entry name" value="WH-like_DNA-bd_sf"/>
</dbReference>
<dbReference type="Gene3D" id="1.10.10.10">
    <property type="entry name" value="Winged helix-like DNA-binding domain superfamily/Winged helix DNA-binding domain"/>
    <property type="match status" value="1"/>
</dbReference>
<evidence type="ECO:0000256" key="3">
    <source>
        <dbReference type="ARBA" id="ARBA00023163"/>
    </source>
</evidence>
<dbReference type="Pfam" id="PF01638">
    <property type="entry name" value="HxlR"/>
    <property type="match status" value="1"/>
</dbReference>
<gene>
    <name evidence="5" type="ORF">BRYFOR_07066</name>
</gene>
<name>C6LEL6_9FIRM</name>
<evidence type="ECO:0000313" key="6">
    <source>
        <dbReference type="Proteomes" id="UP000005561"/>
    </source>
</evidence>
<keyword evidence="1" id="KW-0805">Transcription regulation</keyword>